<dbReference type="Proteomes" id="UP000268192">
    <property type="component" value="Chromosome"/>
</dbReference>
<dbReference type="AlphaFoldDB" id="A0A3Q8XPL9"/>
<proteinExistence type="predicted"/>
<dbReference type="OrthoDB" id="9815212at2"/>
<dbReference type="EMBL" id="CP032509">
    <property type="protein sequence ID" value="AZN70795.1"/>
    <property type="molecule type" value="Genomic_DNA"/>
</dbReference>
<dbReference type="RefSeq" id="WP_126008416.1">
    <property type="nucleotide sequence ID" value="NZ_CP032509.1"/>
</dbReference>
<feature type="signal peptide" evidence="2">
    <location>
        <begin position="1"/>
        <end position="21"/>
    </location>
</feature>
<dbReference type="InterPro" id="IPR019088">
    <property type="entry name" value="CHP02186-rel_TM"/>
</dbReference>
<dbReference type="NCBIfam" id="TIGR02186">
    <property type="entry name" value="alph_Pro_TM"/>
    <property type="match status" value="1"/>
</dbReference>
<keyword evidence="1" id="KW-0812">Transmembrane</keyword>
<organism evidence="3 4">
    <name type="scientific">Georhizobium profundi</name>
    <dbReference type="NCBI Taxonomy" id="2341112"/>
    <lineage>
        <taxon>Bacteria</taxon>
        <taxon>Pseudomonadati</taxon>
        <taxon>Pseudomonadota</taxon>
        <taxon>Alphaproteobacteria</taxon>
        <taxon>Hyphomicrobiales</taxon>
        <taxon>Rhizobiaceae</taxon>
        <taxon>Georhizobium</taxon>
    </lineage>
</organism>
<dbReference type="Pfam" id="PF09608">
    <property type="entry name" value="Alph_Pro_TM"/>
    <property type="match status" value="1"/>
</dbReference>
<evidence type="ECO:0000313" key="4">
    <source>
        <dbReference type="Proteomes" id="UP000268192"/>
    </source>
</evidence>
<keyword evidence="1" id="KW-0472">Membrane</keyword>
<evidence type="ECO:0000313" key="3">
    <source>
        <dbReference type="EMBL" id="AZN70795.1"/>
    </source>
</evidence>
<keyword evidence="1" id="KW-1133">Transmembrane helix</keyword>
<protein>
    <submittedName>
        <fullName evidence="3">TIGR02186 family protein</fullName>
    </submittedName>
</protein>
<name>A0A3Q8XPL9_9HYPH</name>
<feature type="chain" id="PRO_5018525867" evidence="2">
    <location>
        <begin position="22"/>
        <end position="261"/>
    </location>
</feature>
<feature type="transmembrane region" description="Helical" evidence="1">
    <location>
        <begin position="237"/>
        <end position="258"/>
    </location>
</feature>
<accession>A0A3Q8XPL9</accession>
<keyword evidence="2" id="KW-0732">Signal</keyword>
<sequence>MRPFAALFGILLCLLAGSALAQQREPTERLDIGVSTNEIAITSDFTGADITVFGALDSADPFLLELGEYDIVVALVGPQRQTTVWRKERVLGIWVNRRSMEFEPVAASYSLSSTRPVERITGSIVLDRYEIGSNNIRLVPTGAIGDGSNIAVFRDALRRLKQTSGLYEAAPHGVDFVSSSLFRASIRLPANVPLGEHTIRAYLFKSGNFVMERDLPLRVVKTGLEQFIYSAAYEDSLLYGIVCVVLAMLTGWVGSVIFRKN</sequence>
<dbReference type="KEGG" id="abaw:D5400_05465"/>
<evidence type="ECO:0000256" key="2">
    <source>
        <dbReference type="SAM" id="SignalP"/>
    </source>
</evidence>
<reference evidence="3 4" key="1">
    <citation type="submission" date="2018-09" db="EMBL/GenBank/DDBJ databases">
        <title>Marinorhizobium profundi gen. nov., sp. nov., isolated from a deep-sea sediment sample from the New Britain Trench and proposal of Marinorhizobiaceae fam. nov. in the order Rhizobiales of the class Alphaproteobacteria.</title>
        <authorList>
            <person name="Cao J."/>
        </authorList>
    </citation>
    <scope>NUCLEOTIDE SEQUENCE [LARGE SCALE GENOMIC DNA]</scope>
    <source>
        <strain evidence="3 4">WS11</strain>
    </source>
</reference>
<evidence type="ECO:0000256" key="1">
    <source>
        <dbReference type="SAM" id="Phobius"/>
    </source>
</evidence>
<gene>
    <name evidence="3" type="ORF">D5400_05465</name>
</gene>
<keyword evidence="4" id="KW-1185">Reference proteome</keyword>